<evidence type="ECO:0008006" key="9">
    <source>
        <dbReference type="Google" id="ProtNLM"/>
    </source>
</evidence>
<dbReference type="Gene3D" id="1.20.1070.10">
    <property type="entry name" value="Rhodopsin 7-helix transmembrane proteins"/>
    <property type="match status" value="1"/>
</dbReference>
<evidence type="ECO:0000313" key="7">
    <source>
        <dbReference type="EMBL" id="TFK27154.1"/>
    </source>
</evidence>
<keyword evidence="2 6" id="KW-0812">Transmembrane</keyword>
<evidence type="ECO:0000256" key="6">
    <source>
        <dbReference type="SAM" id="Phobius"/>
    </source>
</evidence>
<comment type="subcellular location">
    <subcellularLocation>
        <location evidence="1">Membrane</location>
        <topology evidence="1">Multi-pass membrane protein</topology>
    </subcellularLocation>
</comment>
<feature type="compositionally biased region" description="Low complexity" evidence="5">
    <location>
        <begin position="420"/>
        <end position="434"/>
    </location>
</feature>
<dbReference type="EMBL" id="ML210167">
    <property type="protein sequence ID" value="TFK27154.1"/>
    <property type="molecule type" value="Genomic_DNA"/>
</dbReference>
<evidence type="ECO:0000256" key="2">
    <source>
        <dbReference type="ARBA" id="ARBA00022692"/>
    </source>
</evidence>
<feature type="transmembrane region" description="Helical" evidence="6">
    <location>
        <begin position="107"/>
        <end position="127"/>
    </location>
</feature>
<dbReference type="GO" id="GO:0005886">
    <property type="term" value="C:plasma membrane"/>
    <property type="evidence" value="ECO:0007669"/>
    <property type="project" value="TreeGrafter"/>
</dbReference>
<feature type="transmembrane region" description="Helical" evidence="6">
    <location>
        <begin position="61"/>
        <end position="87"/>
    </location>
</feature>
<dbReference type="AlphaFoldDB" id="A0A5C3L2D9"/>
<evidence type="ECO:0000256" key="1">
    <source>
        <dbReference type="ARBA" id="ARBA00004141"/>
    </source>
</evidence>
<keyword evidence="8" id="KW-1185">Reference proteome</keyword>
<evidence type="ECO:0000256" key="4">
    <source>
        <dbReference type="ARBA" id="ARBA00023136"/>
    </source>
</evidence>
<feature type="region of interest" description="Disordered" evidence="5">
    <location>
        <begin position="347"/>
        <end position="476"/>
    </location>
</feature>
<feature type="transmembrane region" description="Helical" evidence="6">
    <location>
        <begin position="184"/>
        <end position="209"/>
    </location>
</feature>
<dbReference type="Proteomes" id="UP000307440">
    <property type="component" value="Unassembled WGS sequence"/>
</dbReference>
<dbReference type="OrthoDB" id="100006at2759"/>
<feature type="compositionally biased region" description="Polar residues" evidence="5">
    <location>
        <begin position="380"/>
        <end position="406"/>
    </location>
</feature>
<feature type="compositionally biased region" description="Low complexity" evidence="5">
    <location>
        <begin position="455"/>
        <end position="465"/>
    </location>
</feature>
<name>A0A5C3L2D9_COPMA</name>
<accession>A0A5C3L2D9</accession>
<dbReference type="CDD" id="cd00637">
    <property type="entry name" value="7tm_classA_rhodopsin-like"/>
    <property type="match status" value="1"/>
</dbReference>
<dbReference type="PANTHER" id="PTHR23112:SF37">
    <property type="entry name" value="G PROTEIN-COUPLED RECEPTOR GPR1"/>
    <property type="match status" value="1"/>
</dbReference>
<evidence type="ECO:0000256" key="3">
    <source>
        <dbReference type="ARBA" id="ARBA00022989"/>
    </source>
</evidence>
<proteinExistence type="predicted"/>
<organism evidence="7 8">
    <name type="scientific">Coprinopsis marcescibilis</name>
    <name type="common">Agaric fungus</name>
    <name type="synonym">Psathyrella marcescibilis</name>
    <dbReference type="NCBI Taxonomy" id="230819"/>
    <lineage>
        <taxon>Eukaryota</taxon>
        <taxon>Fungi</taxon>
        <taxon>Dikarya</taxon>
        <taxon>Basidiomycota</taxon>
        <taxon>Agaricomycotina</taxon>
        <taxon>Agaricomycetes</taxon>
        <taxon>Agaricomycetidae</taxon>
        <taxon>Agaricales</taxon>
        <taxon>Agaricineae</taxon>
        <taxon>Psathyrellaceae</taxon>
        <taxon>Coprinopsis</taxon>
    </lineage>
</organism>
<evidence type="ECO:0000256" key="5">
    <source>
        <dbReference type="SAM" id="MobiDB-lite"/>
    </source>
</evidence>
<gene>
    <name evidence="7" type="ORF">FA15DRAFT_666648</name>
</gene>
<dbReference type="PANTHER" id="PTHR23112">
    <property type="entry name" value="G PROTEIN-COUPLED RECEPTOR 157-RELATED"/>
    <property type="match status" value="1"/>
</dbReference>
<dbReference type="GO" id="GO:0004930">
    <property type="term" value="F:G protein-coupled receptor activity"/>
    <property type="evidence" value="ECO:0007669"/>
    <property type="project" value="TreeGrafter"/>
</dbReference>
<feature type="transmembrane region" description="Helical" evidence="6">
    <location>
        <begin position="139"/>
        <end position="158"/>
    </location>
</feature>
<protein>
    <recommendedName>
        <fullName evidence="9">G-protein coupled receptors family 1 profile domain-containing protein</fullName>
    </recommendedName>
</protein>
<evidence type="ECO:0000313" key="8">
    <source>
        <dbReference type="Proteomes" id="UP000307440"/>
    </source>
</evidence>
<feature type="transmembrane region" description="Helical" evidence="6">
    <location>
        <begin position="20"/>
        <end position="40"/>
    </location>
</feature>
<dbReference type="GO" id="GO:0007189">
    <property type="term" value="P:adenylate cyclase-activating G protein-coupled receptor signaling pathway"/>
    <property type="evidence" value="ECO:0007669"/>
    <property type="project" value="TreeGrafter"/>
</dbReference>
<reference evidence="7 8" key="1">
    <citation type="journal article" date="2019" name="Nat. Ecol. Evol.">
        <title>Megaphylogeny resolves global patterns of mushroom evolution.</title>
        <authorList>
            <person name="Varga T."/>
            <person name="Krizsan K."/>
            <person name="Foldi C."/>
            <person name="Dima B."/>
            <person name="Sanchez-Garcia M."/>
            <person name="Sanchez-Ramirez S."/>
            <person name="Szollosi G.J."/>
            <person name="Szarkandi J.G."/>
            <person name="Papp V."/>
            <person name="Albert L."/>
            <person name="Andreopoulos W."/>
            <person name="Angelini C."/>
            <person name="Antonin V."/>
            <person name="Barry K.W."/>
            <person name="Bougher N.L."/>
            <person name="Buchanan P."/>
            <person name="Buyck B."/>
            <person name="Bense V."/>
            <person name="Catcheside P."/>
            <person name="Chovatia M."/>
            <person name="Cooper J."/>
            <person name="Damon W."/>
            <person name="Desjardin D."/>
            <person name="Finy P."/>
            <person name="Geml J."/>
            <person name="Haridas S."/>
            <person name="Hughes K."/>
            <person name="Justo A."/>
            <person name="Karasinski D."/>
            <person name="Kautmanova I."/>
            <person name="Kiss B."/>
            <person name="Kocsube S."/>
            <person name="Kotiranta H."/>
            <person name="LaButti K.M."/>
            <person name="Lechner B.E."/>
            <person name="Liimatainen K."/>
            <person name="Lipzen A."/>
            <person name="Lukacs Z."/>
            <person name="Mihaltcheva S."/>
            <person name="Morgado L.N."/>
            <person name="Niskanen T."/>
            <person name="Noordeloos M.E."/>
            <person name="Ohm R.A."/>
            <person name="Ortiz-Santana B."/>
            <person name="Ovrebo C."/>
            <person name="Racz N."/>
            <person name="Riley R."/>
            <person name="Savchenko A."/>
            <person name="Shiryaev A."/>
            <person name="Soop K."/>
            <person name="Spirin V."/>
            <person name="Szebenyi C."/>
            <person name="Tomsovsky M."/>
            <person name="Tulloss R.E."/>
            <person name="Uehling J."/>
            <person name="Grigoriev I.V."/>
            <person name="Vagvolgyi C."/>
            <person name="Papp T."/>
            <person name="Martin F.M."/>
            <person name="Miettinen O."/>
            <person name="Hibbett D.S."/>
            <person name="Nagy L.G."/>
        </authorList>
    </citation>
    <scope>NUCLEOTIDE SEQUENCE [LARGE SCALE GENOMIC DNA]</scope>
    <source>
        <strain evidence="7 8">CBS 121175</strain>
    </source>
</reference>
<sequence length="568" mass="62060">MAFIPFPAAQMGGVIAVNTFAILCTVALVSVAARVSWLAIRSFVLRNSSKPQEYVFFNTQLGNYAGCLLIAMTVNTVAGMMSLPWLINRGITEGAACTAQGFMMQLGTWSSAIFTMSIAVHTFNSLVLKRKQSVILSRCTISIGWVLSVAMSLVPFLLPKTDGDLYGPDGFLCALRPVYPQAQFVLHLLPILFASLLSAVFYSIIFLVLRGTLNIKGGIKLTLDPNERWTNVSGDNYHQFIVRVARSMLWYPVAYVALLVPYSVTRLLVISGFSVPFEAMVLACTCWFMLGVVNVLLLYNTFRVLEPAFEGTSLATSRRDLETYGPEKDYPSLSPFKAASSLEKAGSYTPRSESYRPLTLSSPSSAQGLLRSHENGGSQGSPRSGFSPSVSDTRNPFGNDSESLSSPRAALQKSEALAHSPQSSISSFRSSPARSRTRLPPSPDGRYYPQRSVDASSRTTSARASPMPSPNLRTSSFDQFSYSVSDRQERNPPLINAFRASSIRSPLRSPPRQLTLLADREAAEIVAMPSISAQRLAVNDDDYIPAMASSFTNPRTPPEVPSFLATRR</sequence>
<keyword evidence="4 6" id="KW-0472">Membrane</keyword>
<dbReference type="SUPFAM" id="SSF81321">
    <property type="entry name" value="Family A G protein-coupled receptor-like"/>
    <property type="match status" value="1"/>
</dbReference>
<feature type="transmembrane region" description="Helical" evidence="6">
    <location>
        <begin position="279"/>
        <end position="299"/>
    </location>
</feature>
<keyword evidence="3 6" id="KW-1133">Transmembrane helix</keyword>
<feature type="region of interest" description="Disordered" evidence="5">
    <location>
        <begin position="547"/>
        <end position="568"/>
    </location>
</feature>
<feature type="transmembrane region" description="Helical" evidence="6">
    <location>
        <begin position="249"/>
        <end position="273"/>
    </location>
</feature>
<dbReference type="STRING" id="230819.A0A5C3L2D9"/>